<dbReference type="Gene3D" id="3.30.1120.10">
    <property type="match status" value="1"/>
</dbReference>
<dbReference type="Gene3D" id="3.40.720.10">
    <property type="entry name" value="Alkaline Phosphatase, subunit A"/>
    <property type="match status" value="1"/>
</dbReference>
<dbReference type="AlphaFoldDB" id="A0A0D3IHJ3"/>
<accession>A0A0D3IHJ3</accession>
<dbReference type="InterPro" id="IPR017850">
    <property type="entry name" value="Alkaline_phosphatase_core_sf"/>
</dbReference>
<protein>
    <recommendedName>
        <fullName evidence="1">Sulfatase N-terminal domain-containing protein</fullName>
    </recommendedName>
</protein>
<dbReference type="PaxDb" id="2903-EOD10728"/>
<dbReference type="GO" id="GO:0015024">
    <property type="term" value="F:glucuronate-2-sulfatase activity"/>
    <property type="evidence" value="ECO:0007669"/>
    <property type="project" value="TreeGrafter"/>
</dbReference>
<dbReference type="RefSeq" id="XP_005763157.1">
    <property type="nucleotide sequence ID" value="XM_005763100.1"/>
</dbReference>
<keyword evidence="3" id="KW-1185">Reference proteome</keyword>
<dbReference type="SUPFAM" id="SSF53649">
    <property type="entry name" value="Alkaline phosphatase-like"/>
    <property type="match status" value="1"/>
</dbReference>
<reference evidence="3" key="1">
    <citation type="journal article" date="2013" name="Nature">
        <title>Pan genome of the phytoplankton Emiliania underpins its global distribution.</title>
        <authorList>
            <person name="Read B.A."/>
            <person name="Kegel J."/>
            <person name="Klute M.J."/>
            <person name="Kuo A."/>
            <person name="Lefebvre S.C."/>
            <person name="Maumus F."/>
            <person name="Mayer C."/>
            <person name="Miller J."/>
            <person name="Monier A."/>
            <person name="Salamov A."/>
            <person name="Young J."/>
            <person name="Aguilar M."/>
            <person name="Claverie J.M."/>
            <person name="Frickenhaus S."/>
            <person name="Gonzalez K."/>
            <person name="Herman E.K."/>
            <person name="Lin Y.C."/>
            <person name="Napier J."/>
            <person name="Ogata H."/>
            <person name="Sarno A.F."/>
            <person name="Shmutz J."/>
            <person name="Schroeder D."/>
            <person name="de Vargas C."/>
            <person name="Verret F."/>
            <person name="von Dassow P."/>
            <person name="Valentin K."/>
            <person name="Van de Peer Y."/>
            <person name="Wheeler G."/>
            <person name="Dacks J.B."/>
            <person name="Delwiche C.F."/>
            <person name="Dyhrman S.T."/>
            <person name="Glockner G."/>
            <person name="John U."/>
            <person name="Richards T."/>
            <person name="Worden A.Z."/>
            <person name="Zhang X."/>
            <person name="Grigoriev I.V."/>
            <person name="Allen A.E."/>
            <person name="Bidle K."/>
            <person name="Borodovsky M."/>
            <person name="Bowler C."/>
            <person name="Brownlee C."/>
            <person name="Cock J.M."/>
            <person name="Elias M."/>
            <person name="Gladyshev V.N."/>
            <person name="Groth M."/>
            <person name="Guda C."/>
            <person name="Hadaegh A."/>
            <person name="Iglesias-Rodriguez M.D."/>
            <person name="Jenkins J."/>
            <person name="Jones B.M."/>
            <person name="Lawson T."/>
            <person name="Leese F."/>
            <person name="Lindquist E."/>
            <person name="Lobanov A."/>
            <person name="Lomsadze A."/>
            <person name="Malik S.B."/>
            <person name="Marsh M.E."/>
            <person name="Mackinder L."/>
            <person name="Mock T."/>
            <person name="Mueller-Roeber B."/>
            <person name="Pagarete A."/>
            <person name="Parker M."/>
            <person name="Probert I."/>
            <person name="Quesneville H."/>
            <person name="Raines C."/>
            <person name="Rensing S.A."/>
            <person name="Riano-Pachon D.M."/>
            <person name="Richier S."/>
            <person name="Rokitta S."/>
            <person name="Shiraiwa Y."/>
            <person name="Soanes D.M."/>
            <person name="van der Giezen M."/>
            <person name="Wahlund T.M."/>
            <person name="Williams B."/>
            <person name="Wilson W."/>
            <person name="Wolfe G."/>
            <person name="Wurch L.L."/>
        </authorList>
    </citation>
    <scope>NUCLEOTIDE SEQUENCE</scope>
</reference>
<dbReference type="PANTHER" id="PTHR46615:SF1">
    <property type="entry name" value="ARYLSULFATASE K"/>
    <property type="match status" value="1"/>
</dbReference>
<feature type="domain" description="Sulfatase N-terminal" evidence="1">
    <location>
        <begin position="21"/>
        <end position="309"/>
    </location>
</feature>
<dbReference type="Proteomes" id="UP000013827">
    <property type="component" value="Unassembled WGS sequence"/>
</dbReference>
<proteinExistence type="predicted"/>
<reference evidence="2" key="2">
    <citation type="submission" date="2024-10" db="UniProtKB">
        <authorList>
            <consortium name="EnsemblProtists"/>
        </authorList>
    </citation>
    <scope>IDENTIFICATION</scope>
</reference>
<sequence>MCDSMDGRVVDPSAPLSKLVATPTFDALASDGVNFVRTYASSPQCVPSRASMLSGRRTDQIRAFSNDNGLALSPGGEPDEACVSAYGEAWCRTHGASQALETTLFDELRSGGYEVALFGKVDIGAGVLRRFGPAPTQDGYHGGASLPIVTRAADVRRPTKPNPLELVDDHAAHVHPEDWKVHDRCSEWLRAKGDASRSSGGGGGPPWFLYCSLNIPHPAFRTNATWLHAVDEAAVRASPPAWPAEGSMHPYDAYMTTSKAVGDDQPVFGEVGVFRVRRTYLAMVAEADYLIGQVVEAAREAKLYRGALVASLRVPLLLAGGALPVGPRFRRGAVATSLASLLDIFPTIAEAAQLRPLRKGALAGEPLLPLPRNTRSRLKYVAFGRDRDRDRVPWQLFDLESDPAEVTNLARTRPEEVARLDALLRAELGSGENRLSPDGDPDAIDAAAKRLQQATFLEHFAPCVANEAPLDAAAAEAFFARGEAQASPLDDSAARGGRTPLRQLLERAYTGFDEDDWRKVQWWAAQDIQPPFEARG</sequence>
<dbReference type="InterPro" id="IPR000917">
    <property type="entry name" value="Sulfatase_N"/>
</dbReference>
<dbReference type="PANTHER" id="PTHR46615">
    <property type="entry name" value="ARYLSULFATASE K"/>
    <property type="match status" value="1"/>
</dbReference>
<dbReference type="GO" id="GO:0004065">
    <property type="term" value="F:arylsulfatase activity"/>
    <property type="evidence" value="ECO:0007669"/>
    <property type="project" value="TreeGrafter"/>
</dbReference>
<dbReference type="OMA" id="WERANIA"/>
<dbReference type="STRING" id="2903.R1BLH0"/>
<dbReference type="EnsemblProtists" id="EOD10728">
    <property type="protein sequence ID" value="EOD10728"/>
    <property type="gene ID" value="EMIHUDRAFT_215536"/>
</dbReference>
<organism evidence="2 3">
    <name type="scientific">Emiliania huxleyi (strain CCMP1516)</name>
    <dbReference type="NCBI Taxonomy" id="280463"/>
    <lineage>
        <taxon>Eukaryota</taxon>
        <taxon>Haptista</taxon>
        <taxon>Haptophyta</taxon>
        <taxon>Prymnesiophyceae</taxon>
        <taxon>Isochrysidales</taxon>
        <taxon>Noelaerhabdaceae</taxon>
        <taxon>Emiliania</taxon>
    </lineage>
</organism>
<dbReference type="KEGG" id="ehx:EMIHUDRAFT_215536"/>
<name>A0A0D3IHJ3_EMIH1</name>
<evidence type="ECO:0000259" key="1">
    <source>
        <dbReference type="Pfam" id="PF00884"/>
    </source>
</evidence>
<dbReference type="GeneID" id="17256806"/>
<evidence type="ECO:0000313" key="2">
    <source>
        <dbReference type="EnsemblProtists" id="EOD10728"/>
    </source>
</evidence>
<dbReference type="Pfam" id="PF00884">
    <property type="entry name" value="Sulfatase"/>
    <property type="match status" value="1"/>
</dbReference>
<evidence type="ECO:0000313" key="3">
    <source>
        <dbReference type="Proteomes" id="UP000013827"/>
    </source>
</evidence>
<dbReference type="HOGENOM" id="CLU_508491_0_0_1"/>
<dbReference type="InterPro" id="IPR051849">
    <property type="entry name" value="GAG-degrading_sulfatase"/>
</dbReference>
<dbReference type="eggNOG" id="KOG3731">
    <property type="taxonomic scope" value="Eukaryota"/>
</dbReference>